<keyword evidence="2" id="KW-1185">Reference proteome</keyword>
<reference evidence="1 2" key="1">
    <citation type="submission" date="2019-02" db="EMBL/GenBank/DDBJ databases">
        <title>Deep-cultivation of Planctomycetes and their phenomic and genomic characterization uncovers novel biology.</title>
        <authorList>
            <person name="Wiegand S."/>
            <person name="Jogler M."/>
            <person name="Boedeker C."/>
            <person name="Pinto D."/>
            <person name="Vollmers J."/>
            <person name="Rivas-Marin E."/>
            <person name="Kohn T."/>
            <person name="Peeters S.H."/>
            <person name="Heuer A."/>
            <person name="Rast P."/>
            <person name="Oberbeckmann S."/>
            <person name="Bunk B."/>
            <person name="Jeske O."/>
            <person name="Meyerdierks A."/>
            <person name="Storesund J.E."/>
            <person name="Kallscheuer N."/>
            <person name="Luecker S."/>
            <person name="Lage O.M."/>
            <person name="Pohl T."/>
            <person name="Merkel B.J."/>
            <person name="Hornburger P."/>
            <person name="Mueller R.-W."/>
            <person name="Bruemmer F."/>
            <person name="Labrenz M."/>
            <person name="Spormann A.M."/>
            <person name="Op den Camp H."/>
            <person name="Overmann J."/>
            <person name="Amann R."/>
            <person name="Jetten M.S.M."/>
            <person name="Mascher T."/>
            <person name="Medema M.H."/>
            <person name="Devos D.P."/>
            <person name="Kaster A.-K."/>
            <person name="Ovreas L."/>
            <person name="Rohde M."/>
            <person name="Galperin M.Y."/>
            <person name="Jogler C."/>
        </authorList>
    </citation>
    <scope>NUCLEOTIDE SEQUENCE [LARGE SCALE GENOMIC DNA]</scope>
    <source>
        <strain evidence="1 2">Pla85_3_4</strain>
    </source>
</reference>
<dbReference type="Proteomes" id="UP000317648">
    <property type="component" value="Chromosome"/>
</dbReference>
<dbReference type="KEGG" id="lcre:Pla8534_37760"/>
<evidence type="ECO:0000313" key="2">
    <source>
        <dbReference type="Proteomes" id="UP000317648"/>
    </source>
</evidence>
<organism evidence="1 2">
    <name type="scientific">Lignipirellula cremea</name>
    <dbReference type="NCBI Taxonomy" id="2528010"/>
    <lineage>
        <taxon>Bacteria</taxon>
        <taxon>Pseudomonadati</taxon>
        <taxon>Planctomycetota</taxon>
        <taxon>Planctomycetia</taxon>
        <taxon>Pirellulales</taxon>
        <taxon>Pirellulaceae</taxon>
        <taxon>Lignipirellula</taxon>
    </lineage>
</organism>
<name>A0A518DVU9_9BACT</name>
<dbReference type="AlphaFoldDB" id="A0A518DVU9"/>
<evidence type="ECO:0000313" key="1">
    <source>
        <dbReference type="EMBL" id="QDU95957.1"/>
    </source>
</evidence>
<dbReference type="RefSeq" id="WP_145054635.1">
    <property type="nucleotide sequence ID" value="NZ_CP036433.1"/>
</dbReference>
<dbReference type="EMBL" id="CP036433">
    <property type="protein sequence ID" value="QDU95957.1"/>
    <property type="molecule type" value="Genomic_DNA"/>
</dbReference>
<accession>A0A518DVU9</accession>
<proteinExistence type="predicted"/>
<gene>
    <name evidence="1" type="ORF">Pla8534_37760</name>
</gene>
<protein>
    <submittedName>
        <fullName evidence="1">Uncharacterized protein</fullName>
    </submittedName>
</protein>
<sequence>MRHATTSLLLLMIALHAGCQESKDNGALSVKETGGQLMNDIGIAAFPTPGGWAPNRSNRNTAVILTRQGANPAALEEMISIDIGTPVAGDVKGSADALATKFGGASSKLPFAIAGEEAYRVSIPPVYEKIMPRECIVVHHGQKVCFLFGGSKSKADIWPVLHTIAQSWTWK</sequence>